<evidence type="ECO:0000256" key="1">
    <source>
        <dbReference type="SAM" id="MobiDB-lite"/>
    </source>
</evidence>
<dbReference type="EMBL" id="GISG01199140">
    <property type="protein sequence ID" value="MBA4658071.1"/>
    <property type="molecule type" value="Transcribed_RNA"/>
</dbReference>
<reference evidence="2" key="1">
    <citation type="journal article" date="2013" name="J. Plant Res.">
        <title>Effect of fungi and light on seed germination of three Opuntia species from semiarid lands of central Mexico.</title>
        <authorList>
            <person name="Delgado-Sanchez P."/>
            <person name="Jimenez-Bremont J.F."/>
            <person name="Guerrero-Gonzalez Mde L."/>
            <person name="Flores J."/>
        </authorList>
    </citation>
    <scope>NUCLEOTIDE SEQUENCE</scope>
    <source>
        <tissue evidence="2">Cladode</tissue>
    </source>
</reference>
<feature type="compositionally biased region" description="Pro residues" evidence="1">
    <location>
        <begin position="18"/>
        <end position="36"/>
    </location>
</feature>
<reference evidence="2" key="2">
    <citation type="submission" date="2020-07" db="EMBL/GenBank/DDBJ databases">
        <authorList>
            <person name="Vera ALvarez R."/>
            <person name="Arias-Moreno D.M."/>
            <person name="Jimenez-Jacinto V."/>
            <person name="Jimenez-Bremont J.F."/>
            <person name="Swaminathan K."/>
            <person name="Moose S.P."/>
            <person name="Guerrero-Gonzalez M.L."/>
            <person name="Marino-Ramirez L."/>
            <person name="Landsman D."/>
            <person name="Rodriguez-Kessler M."/>
            <person name="Delgado-Sanchez P."/>
        </authorList>
    </citation>
    <scope>NUCLEOTIDE SEQUENCE</scope>
    <source>
        <tissue evidence="2">Cladode</tissue>
    </source>
</reference>
<accession>A0A7C9A580</accession>
<evidence type="ECO:0000313" key="2">
    <source>
        <dbReference type="EMBL" id="MBA4658071.1"/>
    </source>
</evidence>
<sequence length="109" mass="12122">MARISSFRPANGSHPLEPWWPFPPSATPGSPTPPPRTTARTTSLVTPPSSAMTHLLLPAASHDAGQLGSWTSLHAVWRVTEILDGFIRRRELHDCRKFGLQLLWRDCSE</sequence>
<organism evidence="2">
    <name type="scientific">Opuntia streptacantha</name>
    <name type="common">Prickly pear cactus</name>
    <name type="synonym">Opuntia cardona</name>
    <dbReference type="NCBI Taxonomy" id="393608"/>
    <lineage>
        <taxon>Eukaryota</taxon>
        <taxon>Viridiplantae</taxon>
        <taxon>Streptophyta</taxon>
        <taxon>Embryophyta</taxon>
        <taxon>Tracheophyta</taxon>
        <taxon>Spermatophyta</taxon>
        <taxon>Magnoliopsida</taxon>
        <taxon>eudicotyledons</taxon>
        <taxon>Gunneridae</taxon>
        <taxon>Pentapetalae</taxon>
        <taxon>Caryophyllales</taxon>
        <taxon>Cactineae</taxon>
        <taxon>Cactaceae</taxon>
        <taxon>Opuntioideae</taxon>
        <taxon>Opuntia</taxon>
    </lineage>
</organism>
<name>A0A7C9A580_OPUST</name>
<protein>
    <submittedName>
        <fullName evidence="2">Uncharacterized protein</fullName>
    </submittedName>
</protein>
<feature type="region of interest" description="Disordered" evidence="1">
    <location>
        <begin position="1"/>
        <end position="46"/>
    </location>
</feature>
<dbReference type="AlphaFoldDB" id="A0A7C9A580"/>
<proteinExistence type="predicted"/>